<gene>
    <name evidence="2" type="ORF">MXD59_05230</name>
</gene>
<comment type="caution">
    <text evidence="2">The sequence shown here is derived from an EMBL/GenBank/DDBJ whole genome shotgun (WGS) entry which is preliminary data.</text>
</comment>
<protein>
    <recommendedName>
        <fullName evidence="1">Alpha/beta hydrolase domain-containing protein</fullName>
    </recommendedName>
</protein>
<evidence type="ECO:0000313" key="2">
    <source>
        <dbReference type="EMBL" id="MCK9875189.1"/>
    </source>
</evidence>
<dbReference type="Proteomes" id="UP001201873">
    <property type="component" value="Unassembled WGS sequence"/>
</dbReference>
<reference evidence="2 3" key="1">
    <citation type="submission" date="2022-04" db="EMBL/GenBank/DDBJ databases">
        <title>Genome diversity in the genus Frankia.</title>
        <authorList>
            <person name="Carlos-Shanley C."/>
            <person name="Hahn D."/>
        </authorList>
    </citation>
    <scope>NUCLEOTIDE SEQUENCE [LARGE SCALE GENOMIC DNA]</scope>
    <source>
        <strain evidence="2 3">Ag45/Mut15</strain>
    </source>
</reference>
<dbReference type="InterPro" id="IPR045394">
    <property type="entry name" value="Abhydrolase_dom"/>
</dbReference>
<dbReference type="RefSeq" id="WP_248823648.1">
    <property type="nucleotide sequence ID" value="NZ_JALKFT010000003.1"/>
</dbReference>
<evidence type="ECO:0000313" key="3">
    <source>
        <dbReference type="Proteomes" id="UP001201873"/>
    </source>
</evidence>
<evidence type="ECO:0000259" key="1">
    <source>
        <dbReference type="Pfam" id="PF20091"/>
    </source>
</evidence>
<dbReference type="Pfam" id="PF20091">
    <property type="entry name" value="Abhydrolase_10"/>
    <property type="match status" value="1"/>
</dbReference>
<accession>A0ABT0JUG0</accession>
<sequence length="60" mass="6485">MFFGSTKQFTPERLAALHPSRSVYRARYAADAAATIVAGYALAEDKAALLAYAQPDLIHS</sequence>
<organism evidence="2 3">
    <name type="scientific">Frankia umida</name>
    <dbReference type="NCBI Taxonomy" id="573489"/>
    <lineage>
        <taxon>Bacteria</taxon>
        <taxon>Bacillati</taxon>
        <taxon>Actinomycetota</taxon>
        <taxon>Actinomycetes</taxon>
        <taxon>Frankiales</taxon>
        <taxon>Frankiaceae</taxon>
        <taxon>Frankia</taxon>
    </lineage>
</organism>
<proteinExistence type="predicted"/>
<keyword evidence="3" id="KW-1185">Reference proteome</keyword>
<feature type="domain" description="Alpha/beta hydrolase" evidence="1">
    <location>
        <begin position="2"/>
        <end position="51"/>
    </location>
</feature>
<name>A0ABT0JUG0_9ACTN</name>
<dbReference type="EMBL" id="JALKFT010000003">
    <property type="protein sequence ID" value="MCK9875189.1"/>
    <property type="molecule type" value="Genomic_DNA"/>
</dbReference>